<dbReference type="SUPFAM" id="SSF52540">
    <property type="entry name" value="P-loop containing nucleoside triphosphate hydrolases"/>
    <property type="match status" value="1"/>
</dbReference>
<dbReference type="InterPro" id="IPR003593">
    <property type="entry name" value="AAA+_ATPase"/>
</dbReference>
<name>A0A4R5CXK0_9ACTN</name>
<dbReference type="Proteomes" id="UP000294739">
    <property type="component" value="Unassembled WGS sequence"/>
</dbReference>
<dbReference type="SUPFAM" id="SSF46894">
    <property type="entry name" value="C-terminal effector domain of the bipartite response regulators"/>
    <property type="match status" value="1"/>
</dbReference>
<dbReference type="InParanoid" id="A0A4R5CXK0"/>
<dbReference type="GO" id="GO:0003677">
    <property type="term" value="F:DNA binding"/>
    <property type="evidence" value="ECO:0007669"/>
    <property type="project" value="InterPro"/>
</dbReference>
<evidence type="ECO:0000313" key="3">
    <source>
        <dbReference type="Proteomes" id="UP000294739"/>
    </source>
</evidence>
<dbReference type="Gene3D" id="1.10.10.10">
    <property type="entry name" value="Winged helix-like DNA-binding domain superfamily/Winged helix DNA-binding domain"/>
    <property type="match status" value="1"/>
</dbReference>
<dbReference type="InterPro" id="IPR000792">
    <property type="entry name" value="Tscrpt_reg_LuxR_C"/>
</dbReference>
<comment type="caution">
    <text evidence="2">The sequence shown here is derived from an EMBL/GenBank/DDBJ whole genome shotgun (WGS) entry which is preliminary data.</text>
</comment>
<dbReference type="Pfam" id="PF00196">
    <property type="entry name" value="GerE"/>
    <property type="match status" value="1"/>
</dbReference>
<gene>
    <name evidence="2" type="ORF">E1269_21500</name>
</gene>
<accession>A0A4R5CXK0</accession>
<sequence length="822" mass="87414">MTFPASARQSAEHRPILIRDRLIEMVTGTSAAAVVVVHGPPGLGKSVLLHDVVRALQPGGVERIGPDGDPEALRRAVAAEPDTVVVDDLPGLDDDAVRAPLRSAQEQGRRLVVAARSLPSWVTADRVLDGTIDVVGTQDLLFDADEIRQLADRMDVPLSADDVVEIGRTTEGWPALVVAALRSRRSDPTMPERRLRDLTDRFVRVDVLGDLPAAERDLLTAAAAAPRFDAAVLRLLLDGDAVPERAAPARLIDRWAAAGWVVPASDTHWRLPEPIRHNLLADLDVRHPGRRIDLLTEAVRFLVAHGRTADALPLVVDSSLDKVTAGGVVRASWEPAVARGQFTDLLPAVNTLPEDVLAADPVLLLLAAVSALAPPPDLTTFARRVGQADALVDQGTLSATLLTIRSFQMVQGRSLGDAAAAQAAERSGRTLVDAATDAERRALTDRLIYFEWQAGANRLAEGDLDLAETVLGAAVTAARHAGAAWHEANCEALRSYTSVLRGDLAAARRQVKSATDLADRNGWSGNQFTDHVHLTRGMLDLEQGRTTGVAAVLHEAQRRLEHDAVPPAARLALAWSVLALLRGDETAAGQAELLCGHDYPSNRLPLNRLLATIARAHVQLARDDPKAAALELEGAIAPHGHEAVLTATRARAHLAAGDPLTADRELAALADAGGVAPLTVRADLHALRAESALQRGISARPHVHHLLALIERTGSRRPILLLPALREAIAGGLLDGPPAALATEIAVLHRANTGSLPTLSGRESQVLASLVGPETLADIAKALFVSVNTLKTTTRSIYRKLGVANRHEAVRVATALALLPSE</sequence>
<dbReference type="GO" id="GO:0006355">
    <property type="term" value="P:regulation of DNA-templated transcription"/>
    <property type="evidence" value="ECO:0007669"/>
    <property type="project" value="InterPro"/>
</dbReference>
<dbReference type="SMART" id="SM00421">
    <property type="entry name" value="HTH_LUXR"/>
    <property type="match status" value="1"/>
</dbReference>
<dbReference type="CDD" id="cd06170">
    <property type="entry name" value="LuxR_C_like"/>
    <property type="match status" value="1"/>
</dbReference>
<feature type="domain" description="HTH luxR-type" evidence="1">
    <location>
        <begin position="752"/>
        <end position="817"/>
    </location>
</feature>
<dbReference type="InterPro" id="IPR016032">
    <property type="entry name" value="Sig_transdc_resp-reg_C-effctor"/>
</dbReference>
<keyword evidence="3" id="KW-1185">Reference proteome</keyword>
<dbReference type="InterPro" id="IPR036388">
    <property type="entry name" value="WH-like_DNA-bd_sf"/>
</dbReference>
<dbReference type="EMBL" id="SMKZ01000035">
    <property type="protein sequence ID" value="TDE02563.1"/>
    <property type="molecule type" value="Genomic_DNA"/>
</dbReference>
<evidence type="ECO:0000259" key="1">
    <source>
        <dbReference type="PROSITE" id="PS50043"/>
    </source>
</evidence>
<protein>
    <recommendedName>
        <fullName evidence="1">HTH luxR-type domain-containing protein</fullName>
    </recommendedName>
</protein>
<evidence type="ECO:0000313" key="2">
    <source>
        <dbReference type="EMBL" id="TDE02563.1"/>
    </source>
</evidence>
<dbReference type="RefSeq" id="WP_131898353.1">
    <property type="nucleotide sequence ID" value="NZ_SMKZ01000035.1"/>
</dbReference>
<proteinExistence type="predicted"/>
<dbReference type="OrthoDB" id="5165114at2"/>
<dbReference type="AlphaFoldDB" id="A0A4R5CXK0"/>
<organism evidence="2 3">
    <name type="scientific">Jiangella asiatica</name>
    <dbReference type="NCBI Taxonomy" id="2530372"/>
    <lineage>
        <taxon>Bacteria</taxon>
        <taxon>Bacillati</taxon>
        <taxon>Actinomycetota</taxon>
        <taxon>Actinomycetes</taxon>
        <taxon>Jiangellales</taxon>
        <taxon>Jiangellaceae</taxon>
        <taxon>Jiangella</taxon>
    </lineage>
</organism>
<dbReference type="SMART" id="SM00382">
    <property type="entry name" value="AAA"/>
    <property type="match status" value="1"/>
</dbReference>
<dbReference type="PROSITE" id="PS50043">
    <property type="entry name" value="HTH_LUXR_2"/>
    <property type="match status" value="1"/>
</dbReference>
<reference evidence="2 3" key="1">
    <citation type="submission" date="2019-03" db="EMBL/GenBank/DDBJ databases">
        <title>Draft genome sequences of novel Actinobacteria.</title>
        <authorList>
            <person name="Sahin N."/>
            <person name="Ay H."/>
            <person name="Saygin H."/>
        </authorList>
    </citation>
    <scope>NUCLEOTIDE SEQUENCE [LARGE SCALE GENOMIC DNA]</scope>
    <source>
        <strain evidence="2 3">5K138</strain>
    </source>
</reference>
<dbReference type="InterPro" id="IPR027417">
    <property type="entry name" value="P-loop_NTPase"/>
</dbReference>